<reference evidence="1" key="1">
    <citation type="submission" date="2021-01" db="EMBL/GenBank/DDBJ databases">
        <authorList>
            <consortium name="Genoscope - CEA"/>
            <person name="William W."/>
        </authorList>
    </citation>
    <scope>NUCLEOTIDE SEQUENCE</scope>
</reference>
<evidence type="ECO:0000313" key="1">
    <source>
        <dbReference type="EMBL" id="CAD8118882.1"/>
    </source>
</evidence>
<protein>
    <submittedName>
        <fullName evidence="1">Uncharacterized protein</fullName>
    </submittedName>
</protein>
<dbReference type="Proteomes" id="UP000688137">
    <property type="component" value="Unassembled WGS sequence"/>
</dbReference>
<accession>A0A8S1QUF4</accession>
<dbReference type="EMBL" id="CAJJDM010000278">
    <property type="protein sequence ID" value="CAD8118882.1"/>
    <property type="molecule type" value="Genomic_DNA"/>
</dbReference>
<organism evidence="1 2">
    <name type="scientific">Paramecium primaurelia</name>
    <dbReference type="NCBI Taxonomy" id="5886"/>
    <lineage>
        <taxon>Eukaryota</taxon>
        <taxon>Sar</taxon>
        <taxon>Alveolata</taxon>
        <taxon>Ciliophora</taxon>
        <taxon>Intramacronucleata</taxon>
        <taxon>Oligohymenophorea</taxon>
        <taxon>Peniculida</taxon>
        <taxon>Parameciidae</taxon>
        <taxon>Paramecium</taxon>
    </lineage>
</organism>
<sequence length="315" mass="37816">MVEKLIDIMHHNFNRPKVLDITIIKEQHNQDELLQKFSNNQSQFPQLTQSFDAIYHFCSQRQYDTQKYIVKKKQRVDENILEIVNKVTYIQCSHQISKDLWQSFISKLFINCYQKQAPNAQYKAQKQFSSKFQTPQQSLKKQYKISKFRKGFKHNHKQLSQKQSKTNLNEEKYLNFIISLYIQLFNCEIDGISKERILSFEVDSQQINSQILSTSIQKEKIKNILDGSRVIVFIEKIVTICNVIDTFNQKKSALQIWRRILGCSYRRIRWDWQRILYLIGKIEIQYCHNRQKCQQDGLSLFRIIRFWSSNQIYCS</sequence>
<comment type="caution">
    <text evidence="1">The sequence shown here is derived from an EMBL/GenBank/DDBJ whole genome shotgun (WGS) entry which is preliminary data.</text>
</comment>
<name>A0A8S1QUF4_PARPR</name>
<gene>
    <name evidence="1" type="ORF">PPRIM_AZ9-3.1.T2690004</name>
</gene>
<evidence type="ECO:0000313" key="2">
    <source>
        <dbReference type="Proteomes" id="UP000688137"/>
    </source>
</evidence>
<dbReference type="AlphaFoldDB" id="A0A8S1QUF4"/>
<proteinExistence type="predicted"/>
<keyword evidence="2" id="KW-1185">Reference proteome</keyword>